<organism evidence="3 4">
    <name type="scientific">Botrytis galanthina</name>
    <dbReference type="NCBI Taxonomy" id="278940"/>
    <lineage>
        <taxon>Eukaryota</taxon>
        <taxon>Fungi</taxon>
        <taxon>Dikarya</taxon>
        <taxon>Ascomycota</taxon>
        <taxon>Pezizomycotina</taxon>
        <taxon>Leotiomycetes</taxon>
        <taxon>Helotiales</taxon>
        <taxon>Sclerotiniaceae</taxon>
        <taxon>Botrytis</taxon>
    </lineage>
</organism>
<keyword evidence="4" id="KW-1185">Reference proteome</keyword>
<dbReference type="AlphaFoldDB" id="A0A4S8QPV3"/>
<accession>A0A4S8QPV3</accession>
<keyword evidence="2" id="KW-0732">Signal</keyword>
<feature type="signal peptide" evidence="2">
    <location>
        <begin position="1"/>
        <end position="24"/>
    </location>
</feature>
<reference evidence="3 4" key="1">
    <citation type="submission" date="2017-12" db="EMBL/GenBank/DDBJ databases">
        <title>Comparative genomics of Botrytis spp.</title>
        <authorList>
            <person name="Valero-Jimenez C.A."/>
            <person name="Tapia P."/>
            <person name="Veloso J."/>
            <person name="Silva-Moreno E."/>
            <person name="Staats M."/>
            <person name="Valdes J.H."/>
            <person name="Van Kan J.A.L."/>
        </authorList>
    </citation>
    <scope>NUCLEOTIDE SEQUENCE [LARGE SCALE GENOMIC DNA]</scope>
    <source>
        <strain evidence="3 4">MUCL435</strain>
    </source>
</reference>
<dbReference type="OrthoDB" id="3538401at2759"/>
<feature type="chain" id="PRO_5020989079" description="Secreted protein" evidence="2">
    <location>
        <begin position="25"/>
        <end position="125"/>
    </location>
</feature>
<feature type="region of interest" description="Disordered" evidence="1">
    <location>
        <begin position="75"/>
        <end position="94"/>
    </location>
</feature>
<evidence type="ECO:0008006" key="5">
    <source>
        <dbReference type="Google" id="ProtNLM"/>
    </source>
</evidence>
<gene>
    <name evidence="3" type="ORF">BGAL_0332g00040</name>
</gene>
<sequence>MSLLTRGVLAIVINTLATITKQAADTINGKPCSTLSKSKLNAKASRGGTAHALYSRYQCRSESCTLWWEEPHEDRSQKAAEANSGAKNNDAYSRSVTLNKSSKLYYNHQREQSQHLERNLITMPQ</sequence>
<dbReference type="Proteomes" id="UP000308671">
    <property type="component" value="Unassembled WGS sequence"/>
</dbReference>
<evidence type="ECO:0000256" key="1">
    <source>
        <dbReference type="SAM" id="MobiDB-lite"/>
    </source>
</evidence>
<evidence type="ECO:0000313" key="3">
    <source>
        <dbReference type="EMBL" id="THV47133.1"/>
    </source>
</evidence>
<proteinExistence type="predicted"/>
<dbReference type="EMBL" id="PQXL01000332">
    <property type="protein sequence ID" value="THV47133.1"/>
    <property type="molecule type" value="Genomic_DNA"/>
</dbReference>
<evidence type="ECO:0000256" key="2">
    <source>
        <dbReference type="SAM" id="SignalP"/>
    </source>
</evidence>
<comment type="caution">
    <text evidence="3">The sequence shown here is derived from an EMBL/GenBank/DDBJ whole genome shotgun (WGS) entry which is preliminary data.</text>
</comment>
<evidence type="ECO:0000313" key="4">
    <source>
        <dbReference type="Proteomes" id="UP000308671"/>
    </source>
</evidence>
<name>A0A4S8QPV3_9HELO</name>
<protein>
    <recommendedName>
        <fullName evidence="5">Secreted protein</fullName>
    </recommendedName>
</protein>
<feature type="compositionally biased region" description="Polar residues" evidence="1">
    <location>
        <begin position="85"/>
        <end position="94"/>
    </location>
</feature>